<dbReference type="Proteomes" id="UP001157091">
    <property type="component" value="Unassembled WGS sequence"/>
</dbReference>
<keyword evidence="3" id="KW-1185">Reference proteome</keyword>
<feature type="domain" description="NAD-dependent epimerase/dehydratase" evidence="1">
    <location>
        <begin position="20"/>
        <end position="100"/>
    </location>
</feature>
<evidence type="ECO:0000313" key="2">
    <source>
        <dbReference type="EMBL" id="GMA22770.1"/>
    </source>
</evidence>
<comment type="caution">
    <text evidence="2">The sequence shown here is derived from an EMBL/GenBank/DDBJ whole genome shotgun (WGS) entry which is preliminary data.</text>
</comment>
<dbReference type="Gene3D" id="3.40.50.720">
    <property type="entry name" value="NAD(P)-binding Rossmann-like Domain"/>
    <property type="match status" value="1"/>
</dbReference>
<organism evidence="2 3">
    <name type="scientific">Luteimicrobium album</name>
    <dbReference type="NCBI Taxonomy" id="1054550"/>
    <lineage>
        <taxon>Bacteria</taxon>
        <taxon>Bacillati</taxon>
        <taxon>Actinomycetota</taxon>
        <taxon>Actinomycetes</taxon>
        <taxon>Micrococcales</taxon>
        <taxon>Luteimicrobium</taxon>
    </lineage>
</organism>
<dbReference type="SUPFAM" id="SSF51735">
    <property type="entry name" value="NAD(P)-binding Rossmann-fold domains"/>
    <property type="match status" value="1"/>
</dbReference>
<reference evidence="3" key="1">
    <citation type="journal article" date="2019" name="Int. J. Syst. Evol. Microbiol.">
        <title>The Global Catalogue of Microorganisms (GCM) 10K type strain sequencing project: providing services to taxonomists for standard genome sequencing and annotation.</title>
        <authorList>
            <consortium name="The Broad Institute Genomics Platform"/>
            <consortium name="The Broad Institute Genome Sequencing Center for Infectious Disease"/>
            <person name="Wu L."/>
            <person name="Ma J."/>
        </authorList>
    </citation>
    <scope>NUCLEOTIDE SEQUENCE [LARGE SCALE GENOMIC DNA]</scope>
    <source>
        <strain evidence="3">NBRC 106348</strain>
    </source>
</reference>
<name>A0ABQ6HZ12_9MICO</name>
<dbReference type="Pfam" id="PF01370">
    <property type="entry name" value="Epimerase"/>
    <property type="match status" value="1"/>
</dbReference>
<dbReference type="InterPro" id="IPR001509">
    <property type="entry name" value="Epimerase_deHydtase"/>
</dbReference>
<accession>A0ABQ6HZ12</accession>
<dbReference type="RefSeq" id="WP_284291893.1">
    <property type="nucleotide sequence ID" value="NZ_BSUK01000001.1"/>
</dbReference>
<gene>
    <name evidence="2" type="ORF">GCM10025864_05290</name>
</gene>
<sequence length="208" mass="21946">MDETHATRAPAADATTVRDAEYGAVKRGGEVAATDAFGERALLARCALIVGPGEEPERLPVWLRRAARGGTLVAPGDPDQPWRLVDARDLAAWLLTALEPGSVVSGPVNVAAPEDHATTRGVLDAVVDATAADAVRTSGAPARLDWRSWAELEESGVDRWAELPGWVPRTSATEGLISTDIGRAVASGLRCRPVEETVRDTWAHASAS</sequence>
<evidence type="ECO:0000259" key="1">
    <source>
        <dbReference type="Pfam" id="PF01370"/>
    </source>
</evidence>
<dbReference type="EMBL" id="BSUK01000001">
    <property type="protein sequence ID" value="GMA22770.1"/>
    <property type="molecule type" value="Genomic_DNA"/>
</dbReference>
<evidence type="ECO:0000313" key="3">
    <source>
        <dbReference type="Proteomes" id="UP001157091"/>
    </source>
</evidence>
<protein>
    <recommendedName>
        <fullName evidence="1">NAD-dependent epimerase/dehydratase domain-containing protein</fullName>
    </recommendedName>
</protein>
<proteinExistence type="predicted"/>
<dbReference type="InterPro" id="IPR036291">
    <property type="entry name" value="NAD(P)-bd_dom_sf"/>
</dbReference>